<protein>
    <recommendedName>
        <fullName evidence="1">DUF6950 domain-containing protein</fullName>
    </recommendedName>
</protein>
<reference evidence="3" key="1">
    <citation type="submission" date="2023-07" db="EMBL/GenBank/DDBJ databases">
        <title>Characterization of two Paracoccaceae strains isolated from Phycosphere and proposal of Xinfangfangia lacusdiani sp. nov.</title>
        <authorList>
            <person name="Deng Y."/>
            <person name="Zhang Y.Q."/>
        </authorList>
    </citation>
    <scope>NUCLEOTIDE SEQUENCE [LARGE SCALE GENOMIC DNA]</scope>
    <source>
        <strain evidence="3">CPCC 101403</strain>
    </source>
</reference>
<feature type="domain" description="DUF6950" evidence="1">
    <location>
        <begin position="9"/>
        <end position="129"/>
    </location>
</feature>
<sequence>MSRAVSTPEVMAEVERVMSRPFEWGPCDCCSAACTVFAGLWGFDPMAPVRGYRGAFGAKRMLARHGGLGALADDLAARAALLPGHAVGGLALGDMGRGPGSLLICIAPGIWAGKSMAGFAILRSAEKGWHA</sequence>
<evidence type="ECO:0000259" key="1">
    <source>
        <dbReference type="Pfam" id="PF22262"/>
    </source>
</evidence>
<dbReference type="Pfam" id="PF22262">
    <property type="entry name" value="DUF6950"/>
    <property type="match status" value="1"/>
</dbReference>
<dbReference type="EMBL" id="JAVRQI010000005">
    <property type="protein sequence ID" value="MDT1061909.1"/>
    <property type="molecule type" value="Genomic_DNA"/>
</dbReference>
<dbReference type="InterPro" id="IPR053802">
    <property type="entry name" value="DUF6950"/>
</dbReference>
<evidence type="ECO:0000313" key="2">
    <source>
        <dbReference type="EMBL" id="MDT1061909.1"/>
    </source>
</evidence>
<gene>
    <name evidence="2" type="ORF">RM190_08580</name>
</gene>
<dbReference type="Proteomes" id="UP001251085">
    <property type="component" value="Unassembled WGS sequence"/>
</dbReference>
<dbReference type="RefSeq" id="WP_311759003.1">
    <property type="nucleotide sequence ID" value="NZ_JAVRQI010000005.1"/>
</dbReference>
<keyword evidence="3" id="KW-1185">Reference proteome</keyword>
<evidence type="ECO:0000313" key="3">
    <source>
        <dbReference type="Proteomes" id="UP001251085"/>
    </source>
</evidence>
<proteinExistence type="predicted"/>
<organism evidence="2 3">
    <name type="scientific">Paracoccus broussonetiae</name>
    <dbReference type="NCBI Taxonomy" id="3075834"/>
    <lineage>
        <taxon>Bacteria</taxon>
        <taxon>Pseudomonadati</taxon>
        <taxon>Pseudomonadota</taxon>
        <taxon>Alphaproteobacteria</taxon>
        <taxon>Rhodobacterales</taxon>
        <taxon>Paracoccaceae</taxon>
        <taxon>Paracoccus</taxon>
    </lineage>
</organism>
<comment type="caution">
    <text evidence="2">The sequence shown here is derived from an EMBL/GenBank/DDBJ whole genome shotgun (WGS) entry which is preliminary data.</text>
</comment>
<name>A0ABU3ECF7_9RHOB</name>
<accession>A0ABU3ECF7</accession>